<evidence type="ECO:0000313" key="1">
    <source>
        <dbReference type="EMBL" id="PVM92772.1"/>
    </source>
</evidence>
<reference evidence="1 2" key="1">
    <citation type="submission" date="2018-04" db="EMBL/GenBank/DDBJ databases">
        <title>The genome sequence of Caulobacter sp. 744.</title>
        <authorList>
            <person name="Gao J."/>
            <person name="Sun J."/>
        </authorList>
    </citation>
    <scope>NUCLEOTIDE SEQUENCE [LARGE SCALE GENOMIC DNA]</scope>
    <source>
        <strain evidence="1 2">774</strain>
    </source>
</reference>
<dbReference type="EMBL" id="QDKQ01000024">
    <property type="protein sequence ID" value="PVM92772.1"/>
    <property type="molecule type" value="Genomic_DNA"/>
</dbReference>
<gene>
    <name evidence="1" type="ORF">DDF67_05250</name>
</gene>
<dbReference type="Pfam" id="PF05284">
    <property type="entry name" value="DUF736"/>
    <property type="match status" value="1"/>
</dbReference>
<accession>A0A2T9K9W8</accession>
<name>A0A2T9K9W8_9CAUL</name>
<comment type="caution">
    <text evidence="1">The sequence shown here is derived from an EMBL/GenBank/DDBJ whole genome shotgun (WGS) entry which is preliminary data.</text>
</comment>
<dbReference type="AlphaFoldDB" id="A0A2T9K9W8"/>
<dbReference type="InterPro" id="IPR007948">
    <property type="entry name" value="DUF736"/>
</dbReference>
<sequence length="113" mass="11735">MTTIGHFRREGDGFTGKIATLAIEAVVTLTPAEKFSAKAPDFIAYAGAGASARECGAAWRVNDASGAVLSLKLDDPTWPEPVSGRIMAAEDGALPLVWFRRADPPPATAPAPG</sequence>
<evidence type="ECO:0000313" key="2">
    <source>
        <dbReference type="Proteomes" id="UP000245073"/>
    </source>
</evidence>
<protein>
    <submittedName>
        <fullName evidence="1">DUF736 domain-containing protein</fullName>
    </submittedName>
</protein>
<dbReference type="OrthoDB" id="9800788at2"/>
<dbReference type="Proteomes" id="UP000245073">
    <property type="component" value="Unassembled WGS sequence"/>
</dbReference>
<proteinExistence type="predicted"/>
<dbReference type="RefSeq" id="WP_109099880.1">
    <property type="nucleotide sequence ID" value="NZ_QDKQ01000024.1"/>
</dbReference>
<organism evidence="1 2">
    <name type="scientific">Caulobacter endophyticus</name>
    <dbReference type="NCBI Taxonomy" id="2172652"/>
    <lineage>
        <taxon>Bacteria</taxon>
        <taxon>Pseudomonadati</taxon>
        <taxon>Pseudomonadota</taxon>
        <taxon>Alphaproteobacteria</taxon>
        <taxon>Caulobacterales</taxon>
        <taxon>Caulobacteraceae</taxon>
        <taxon>Caulobacter</taxon>
    </lineage>
</organism>
<keyword evidence="2" id="KW-1185">Reference proteome</keyword>